<dbReference type="GO" id="GO:0016758">
    <property type="term" value="F:hexosyltransferase activity"/>
    <property type="evidence" value="ECO:0007669"/>
    <property type="project" value="InterPro"/>
</dbReference>
<evidence type="ECO:0000256" key="1">
    <source>
        <dbReference type="ARBA" id="ARBA00004323"/>
    </source>
</evidence>
<reference evidence="11 12" key="1">
    <citation type="submission" date="2019-04" db="EMBL/GenBank/DDBJ databases">
        <authorList>
            <consortium name="Wellcome Sanger Institute Data Sharing"/>
        </authorList>
    </citation>
    <scope>NUCLEOTIDE SEQUENCE [LARGE SCALE GENOMIC DNA]</scope>
</reference>
<keyword evidence="9" id="KW-0472">Membrane</keyword>
<organism evidence="11 12">
    <name type="scientific">Scleropages formosus</name>
    <name type="common">Asian bonytongue</name>
    <name type="synonym">Osteoglossum formosum</name>
    <dbReference type="NCBI Taxonomy" id="113540"/>
    <lineage>
        <taxon>Eukaryota</taxon>
        <taxon>Metazoa</taxon>
        <taxon>Chordata</taxon>
        <taxon>Craniata</taxon>
        <taxon>Vertebrata</taxon>
        <taxon>Euteleostomi</taxon>
        <taxon>Actinopterygii</taxon>
        <taxon>Neopterygii</taxon>
        <taxon>Teleostei</taxon>
        <taxon>Osteoglossocephala</taxon>
        <taxon>Osteoglossomorpha</taxon>
        <taxon>Osteoglossiformes</taxon>
        <taxon>Osteoglossidae</taxon>
        <taxon>Scleropages</taxon>
    </lineage>
</organism>
<dbReference type="GO" id="GO:0000139">
    <property type="term" value="C:Golgi membrane"/>
    <property type="evidence" value="ECO:0007669"/>
    <property type="project" value="UniProtKB-SubCell"/>
</dbReference>
<dbReference type="Proteomes" id="UP000694397">
    <property type="component" value="Chromosome 13"/>
</dbReference>
<keyword evidence="8 10" id="KW-0333">Golgi apparatus</keyword>
<dbReference type="GeneTree" id="ENSGT00940000164878"/>
<comment type="subcellular location">
    <subcellularLocation>
        <location evidence="1 10">Golgi apparatus membrane</location>
        <topology evidence="1 10">Single-pass type II membrane protein</topology>
    </subcellularLocation>
</comment>
<sequence length="366" mass="41611">AVCQLFNNCFSLLRYVFWAVYDEFQAPFLMPHSVLLSAGIPLCLFCHIGLVQNSGLQNWDGESMSRSRGLGCGCPGLASHLLNNNTFSKQIHDFVLSMHCREYPLLMDQPQLCGHESQDAPLLLLAIKSPECSFENRQAIRRTRGQDRTGNGKGEGGDLYGDILQWDFHNTFFNLTLKDVLFREWFSQRCRHAHFIFKGDDDVFVHTPKQMGKRRDFIVGDVIENAIPVCLITRKYYIPESFYTGQYPPYAGGGGVVYSGPLALRLVGVSKKVHLFPIDDVYLGMCLRKFGLAPTHHPGFLTFDFPKIARLALISYSSVLLVHRWKSTEIIVSIDFLDIRFLFLKQNDIDKMINGQLLLDFTSVLK</sequence>
<keyword evidence="12" id="KW-1185">Reference proteome</keyword>
<protein>
    <recommendedName>
        <fullName evidence="10">Hexosyltransferase</fullName>
        <ecNumber evidence="10">2.4.1.-</ecNumber>
    </recommendedName>
</protein>
<keyword evidence="4" id="KW-0808">Transferase</keyword>
<evidence type="ECO:0000256" key="6">
    <source>
        <dbReference type="ARBA" id="ARBA00022968"/>
    </source>
</evidence>
<evidence type="ECO:0000313" key="12">
    <source>
        <dbReference type="Proteomes" id="UP000694397"/>
    </source>
</evidence>
<evidence type="ECO:0000256" key="5">
    <source>
        <dbReference type="ARBA" id="ARBA00022692"/>
    </source>
</evidence>
<keyword evidence="5" id="KW-0812">Transmembrane</keyword>
<dbReference type="PANTHER" id="PTHR11214:SF234">
    <property type="entry name" value="HEXOSYLTRANSFERASE"/>
    <property type="match status" value="1"/>
</dbReference>
<dbReference type="GO" id="GO:0030311">
    <property type="term" value="P:poly-N-acetyllactosamine biosynthetic process"/>
    <property type="evidence" value="ECO:0007669"/>
    <property type="project" value="TreeGrafter"/>
</dbReference>
<evidence type="ECO:0000256" key="9">
    <source>
        <dbReference type="ARBA" id="ARBA00023136"/>
    </source>
</evidence>
<keyword evidence="3 10" id="KW-0328">Glycosyltransferase</keyword>
<dbReference type="OrthoDB" id="2139606at2759"/>
<evidence type="ECO:0000256" key="3">
    <source>
        <dbReference type="ARBA" id="ARBA00022676"/>
    </source>
</evidence>
<reference evidence="11" key="3">
    <citation type="submission" date="2025-09" db="UniProtKB">
        <authorList>
            <consortium name="Ensembl"/>
        </authorList>
    </citation>
    <scope>IDENTIFICATION</scope>
</reference>
<evidence type="ECO:0000313" key="11">
    <source>
        <dbReference type="Ensembl" id="ENSSFOP00015012064.2"/>
    </source>
</evidence>
<dbReference type="Ensembl" id="ENSSFOT00015012217.2">
    <property type="protein sequence ID" value="ENSSFOP00015012064.2"/>
    <property type="gene ID" value="ENSSFOG00015007788.2"/>
</dbReference>
<dbReference type="Pfam" id="PF01762">
    <property type="entry name" value="Galactosyl_T"/>
    <property type="match status" value="1"/>
</dbReference>
<dbReference type="GO" id="GO:0008194">
    <property type="term" value="F:UDP-glycosyltransferase activity"/>
    <property type="evidence" value="ECO:0007669"/>
    <property type="project" value="TreeGrafter"/>
</dbReference>
<evidence type="ECO:0000256" key="2">
    <source>
        <dbReference type="ARBA" id="ARBA00008661"/>
    </source>
</evidence>
<comment type="similarity">
    <text evidence="2 10">Belongs to the glycosyltransferase 31 family.</text>
</comment>
<evidence type="ECO:0000256" key="4">
    <source>
        <dbReference type="ARBA" id="ARBA00022679"/>
    </source>
</evidence>
<dbReference type="GO" id="GO:0006493">
    <property type="term" value="P:protein O-linked glycosylation"/>
    <property type="evidence" value="ECO:0007669"/>
    <property type="project" value="TreeGrafter"/>
</dbReference>
<proteinExistence type="inferred from homology"/>
<name>A0A8C9RD41_SCLFO</name>
<keyword evidence="7" id="KW-1133">Transmembrane helix</keyword>
<evidence type="ECO:0000256" key="7">
    <source>
        <dbReference type="ARBA" id="ARBA00022989"/>
    </source>
</evidence>
<reference evidence="11" key="2">
    <citation type="submission" date="2025-08" db="UniProtKB">
        <authorList>
            <consortium name="Ensembl"/>
        </authorList>
    </citation>
    <scope>IDENTIFICATION</scope>
</reference>
<keyword evidence="6" id="KW-0735">Signal-anchor</keyword>
<dbReference type="InterPro" id="IPR002659">
    <property type="entry name" value="Glyco_trans_31"/>
</dbReference>
<dbReference type="EC" id="2.4.1.-" evidence="10"/>
<dbReference type="PANTHER" id="PTHR11214">
    <property type="entry name" value="BETA-1,3-N-ACETYLGLUCOSAMINYLTRANSFERASE"/>
    <property type="match status" value="1"/>
</dbReference>
<accession>A0A8C9RD41</accession>
<dbReference type="AlphaFoldDB" id="A0A8C9RD41"/>
<dbReference type="Gene3D" id="3.90.550.50">
    <property type="match status" value="1"/>
</dbReference>
<evidence type="ECO:0000256" key="8">
    <source>
        <dbReference type="ARBA" id="ARBA00023034"/>
    </source>
</evidence>
<evidence type="ECO:0000256" key="10">
    <source>
        <dbReference type="RuleBase" id="RU363063"/>
    </source>
</evidence>